<name>A0A383EU77_9ZZZZ</name>
<reference evidence="1" key="1">
    <citation type="submission" date="2018-05" db="EMBL/GenBank/DDBJ databases">
        <authorList>
            <person name="Lanie J.A."/>
            <person name="Ng W.-L."/>
            <person name="Kazmierczak K.M."/>
            <person name="Andrzejewski T.M."/>
            <person name="Davidsen T.M."/>
            <person name="Wayne K.J."/>
            <person name="Tettelin H."/>
            <person name="Glass J.I."/>
            <person name="Rusch D."/>
            <person name="Podicherti R."/>
            <person name="Tsui H.-C.T."/>
            <person name="Winkler M.E."/>
        </authorList>
    </citation>
    <scope>NUCLEOTIDE SEQUENCE</scope>
</reference>
<proteinExistence type="predicted"/>
<organism evidence="1">
    <name type="scientific">marine metagenome</name>
    <dbReference type="NCBI Taxonomy" id="408172"/>
    <lineage>
        <taxon>unclassified sequences</taxon>
        <taxon>metagenomes</taxon>
        <taxon>ecological metagenomes</taxon>
    </lineage>
</organism>
<protein>
    <submittedName>
        <fullName evidence="1">Uncharacterized protein</fullName>
    </submittedName>
</protein>
<dbReference type="EMBL" id="UINC01228598">
    <property type="protein sequence ID" value="SVE59983.1"/>
    <property type="molecule type" value="Genomic_DNA"/>
</dbReference>
<dbReference type="AlphaFoldDB" id="A0A383EU77"/>
<feature type="non-terminal residue" evidence="1">
    <location>
        <position position="1"/>
    </location>
</feature>
<sequence length="58" mass="6585">RRKASEVVPYLNRTPGKDLKDDQKLSTSFNKLIFSASIWGVVVSKIHRTTSLAPIWLD</sequence>
<gene>
    <name evidence="1" type="ORF">METZ01_LOCUS512837</name>
</gene>
<evidence type="ECO:0000313" key="1">
    <source>
        <dbReference type="EMBL" id="SVE59983.1"/>
    </source>
</evidence>
<accession>A0A383EU77</accession>